<dbReference type="Proteomes" id="UP000620124">
    <property type="component" value="Unassembled WGS sequence"/>
</dbReference>
<keyword evidence="3" id="KW-1185">Reference proteome</keyword>
<comment type="caution">
    <text evidence="2">The sequence shown here is derived from an EMBL/GenBank/DDBJ whole genome shotgun (WGS) entry which is preliminary data.</text>
</comment>
<feature type="transmembrane region" description="Helical" evidence="1">
    <location>
        <begin position="232"/>
        <end position="251"/>
    </location>
</feature>
<evidence type="ECO:0000256" key="1">
    <source>
        <dbReference type="SAM" id="Phobius"/>
    </source>
</evidence>
<feature type="transmembrane region" description="Helical" evidence="1">
    <location>
        <begin position="85"/>
        <end position="109"/>
    </location>
</feature>
<feature type="transmembrane region" description="Helical" evidence="1">
    <location>
        <begin position="257"/>
        <end position="282"/>
    </location>
</feature>
<organism evidence="2 3">
    <name type="scientific">Mycena venus</name>
    <dbReference type="NCBI Taxonomy" id="2733690"/>
    <lineage>
        <taxon>Eukaryota</taxon>
        <taxon>Fungi</taxon>
        <taxon>Dikarya</taxon>
        <taxon>Basidiomycota</taxon>
        <taxon>Agaricomycotina</taxon>
        <taxon>Agaricomycetes</taxon>
        <taxon>Agaricomycetidae</taxon>
        <taxon>Agaricales</taxon>
        <taxon>Marasmiineae</taxon>
        <taxon>Mycenaceae</taxon>
        <taxon>Mycena</taxon>
    </lineage>
</organism>
<evidence type="ECO:0000313" key="2">
    <source>
        <dbReference type="EMBL" id="KAF7368261.1"/>
    </source>
</evidence>
<name>A0A8H7DE67_9AGAR</name>
<protein>
    <submittedName>
        <fullName evidence="2">Uncharacterized protein</fullName>
    </submittedName>
</protein>
<dbReference type="OrthoDB" id="3152367at2759"/>
<gene>
    <name evidence="2" type="ORF">MVEN_00146800</name>
</gene>
<keyword evidence="1" id="KW-0812">Transmembrane</keyword>
<accession>A0A8H7DE67</accession>
<sequence length="294" mass="31969">MSQLPPNVRPSNQLAPLEAQMADMGSTQARTRDWMRSIRQTETLQLMNTNLNSLALIATFLAGVQAQAISFSLDKNDTNLEIASNALFFGGLFADVLSGTIAIVGGVELQRTYTLLRQRESSLTRLSDVLKGTAQSSKEFQRDGLALAHHLHFLGLIVFRLLQSPQLWNELSSQFKKSADLMEDILRGSELDAANRIKVLYAMADYRYTTNQLAKTAFRTSLGFAASRTAPWLVLAGLCSFTAGAVCLVLYSQPVEALATSITVLGGAGFLLFMVLASIAGVHPRSVAIPFPNV</sequence>
<dbReference type="AlphaFoldDB" id="A0A8H7DE67"/>
<evidence type="ECO:0000313" key="3">
    <source>
        <dbReference type="Proteomes" id="UP000620124"/>
    </source>
</evidence>
<proteinExistence type="predicted"/>
<keyword evidence="1" id="KW-1133">Transmembrane helix</keyword>
<keyword evidence="1" id="KW-0472">Membrane</keyword>
<feature type="transmembrane region" description="Helical" evidence="1">
    <location>
        <begin position="54"/>
        <end position="73"/>
    </location>
</feature>
<dbReference type="EMBL" id="JACAZI010000002">
    <property type="protein sequence ID" value="KAF7368261.1"/>
    <property type="molecule type" value="Genomic_DNA"/>
</dbReference>
<reference evidence="2" key="1">
    <citation type="submission" date="2020-05" db="EMBL/GenBank/DDBJ databases">
        <title>Mycena genomes resolve the evolution of fungal bioluminescence.</title>
        <authorList>
            <person name="Tsai I.J."/>
        </authorList>
    </citation>
    <scope>NUCLEOTIDE SEQUENCE</scope>
    <source>
        <strain evidence="2">CCC161011</strain>
    </source>
</reference>